<dbReference type="PANTHER" id="PTHR39606">
    <property type="entry name" value="SURFACE PROTEIN, PUTATIVE-RELATED"/>
    <property type="match status" value="1"/>
</dbReference>
<gene>
    <name evidence="2" type="ORF">HRR80_005655</name>
</gene>
<dbReference type="EMBL" id="JAJGCB010000011">
    <property type="protein sequence ID" value="KAJ8990165.1"/>
    <property type="molecule type" value="Genomic_DNA"/>
</dbReference>
<feature type="compositionally biased region" description="Gly residues" evidence="1">
    <location>
        <begin position="279"/>
        <end position="288"/>
    </location>
</feature>
<organism evidence="2 3">
    <name type="scientific">Exophiala dermatitidis</name>
    <name type="common">Black yeast-like fungus</name>
    <name type="synonym">Wangiella dermatitidis</name>
    <dbReference type="NCBI Taxonomy" id="5970"/>
    <lineage>
        <taxon>Eukaryota</taxon>
        <taxon>Fungi</taxon>
        <taxon>Dikarya</taxon>
        <taxon>Ascomycota</taxon>
        <taxon>Pezizomycotina</taxon>
        <taxon>Eurotiomycetes</taxon>
        <taxon>Chaetothyriomycetidae</taxon>
        <taxon>Chaetothyriales</taxon>
        <taxon>Herpotrichiellaceae</taxon>
        <taxon>Exophiala</taxon>
    </lineage>
</organism>
<evidence type="ECO:0008006" key="4">
    <source>
        <dbReference type="Google" id="ProtNLM"/>
    </source>
</evidence>
<protein>
    <recommendedName>
        <fullName evidence="4">Period circadian protein</fullName>
    </recommendedName>
</protein>
<evidence type="ECO:0000313" key="3">
    <source>
        <dbReference type="Proteomes" id="UP001161757"/>
    </source>
</evidence>
<feature type="compositionally biased region" description="Low complexity" evidence="1">
    <location>
        <begin position="235"/>
        <end position="256"/>
    </location>
</feature>
<feature type="compositionally biased region" description="Low complexity" evidence="1">
    <location>
        <begin position="77"/>
        <end position="112"/>
    </location>
</feature>
<feature type="compositionally biased region" description="Low complexity" evidence="1">
    <location>
        <begin position="138"/>
        <end position="149"/>
    </location>
</feature>
<feature type="compositionally biased region" description="Low complexity" evidence="1">
    <location>
        <begin position="181"/>
        <end position="201"/>
    </location>
</feature>
<evidence type="ECO:0000313" key="2">
    <source>
        <dbReference type="EMBL" id="KAJ8990165.1"/>
    </source>
</evidence>
<feature type="region of interest" description="Disordered" evidence="1">
    <location>
        <begin position="67"/>
        <end position="288"/>
    </location>
</feature>
<name>A0AAN6ITH0_EXODE</name>
<dbReference type="AlphaFoldDB" id="A0AAN6ITH0"/>
<dbReference type="Proteomes" id="UP001161757">
    <property type="component" value="Unassembled WGS sequence"/>
</dbReference>
<proteinExistence type="predicted"/>
<evidence type="ECO:0000256" key="1">
    <source>
        <dbReference type="SAM" id="MobiDB-lite"/>
    </source>
</evidence>
<comment type="caution">
    <text evidence="2">The sequence shown here is derived from an EMBL/GenBank/DDBJ whole genome shotgun (WGS) entry which is preliminary data.</text>
</comment>
<feature type="compositionally biased region" description="Basic and acidic residues" evidence="1">
    <location>
        <begin position="211"/>
        <end position="223"/>
    </location>
</feature>
<accession>A0AAN6ITH0</accession>
<feature type="compositionally biased region" description="Basic and acidic residues" evidence="1">
    <location>
        <begin position="155"/>
        <end position="167"/>
    </location>
</feature>
<sequence>MPVPFIAYLNVDSSAQVEPLIHANISHFPHSDTSPRYLHLKDKQYSRRQTSTSAIMSGLVNKAKEILTPNKGHETTTGHSTTGHTTTGHDTVGHTTGTHTTTGHTTGTHGTHGQVGAAPVHDASTLSHGTHTGGYGHTTGTATTGPHSSNVANKLDPRVDSDADHRNNPTSVVGGYGQTGTGTTSAYGHGTTTGATTGTAGPHSSNIANKLDPRVDSDADHRNNPASAAGGYGQTGTAYGATSGTAGTTGTSTTTGPHSSNLANKLDPRVDSDASHGAGHTGVGGNRF</sequence>
<dbReference type="PANTHER" id="PTHR39606:SF1">
    <property type="entry name" value="CELL SURFACE PROTEIN"/>
    <property type="match status" value="1"/>
</dbReference>
<reference evidence="2" key="1">
    <citation type="submission" date="2023-01" db="EMBL/GenBank/DDBJ databases">
        <title>Exophiala dermititidis isolated from Cystic Fibrosis Patient.</title>
        <authorList>
            <person name="Kurbessoian T."/>
            <person name="Crocker A."/>
            <person name="Murante D."/>
            <person name="Hogan D.A."/>
            <person name="Stajich J.E."/>
        </authorList>
    </citation>
    <scope>NUCLEOTIDE SEQUENCE</scope>
    <source>
        <strain evidence="2">Ex8</strain>
    </source>
</reference>